<organism evidence="2 3">
    <name type="scientific">Cryomorpha ignava</name>
    <dbReference type="NCBI Taxonomy" id="101383"/>
    <lineage>
        <taxon>Bacteria</taxon>
        <taxon>Pseudomonadati</taxon>
        <taxon>Bacteroidota</taxon>
        <taxon>Flavobacteriia</taxon>
        <taxon>Flavobacteriales</taxon>
        <taxon>Cryomorphaceae</taxon>
        <taxon>Cryomorpha</taxon>
    </lineage>
</organism>
<dbReference type="Gene3D" id="1.20.1260.100">
    <property type="entry name" value="TspO/MBR protein"/>
    <property type="match status" value="1"/>
</dbReference>
<name>A0A7K3WV21_9FLAO</name>
<protein>
    <submittedName>
        <fullName evidence="2">Tryptophan-rich sensory protein</fullName>
    </submittedName>
</protein>
<feature type="transmembrane region" description="Helical" evidence="1">
    <location>
        <begin position="87"/>
        <end position="104"/>
    </location>
</feature>
<proteinExistence type="predicted"/>
<dbReference type="InterPro" id="IPR038330">
    <property type="entry name" value="TspO/MBR-related_sf"/>
</dbReference>
<keyword evidence="1" id="KW-1133">Transmembrane helix</keyword>
<evidence type="ECO:0000313" key="3">
    <source>
        <dbReference type="Proteomes" id="UP000486602"/>
    </source>
</evidence>
<feature type="transmembrane region" description="Helical" evidence="1">
    <location>
        <begin position="110"/>
        <end position="132"/>
    </location>
</feature>
<dbReference type="PANTHER" id="PTHR33802:SF1">
    <property type="entry name" value="XK-RELATED PROTEIN"/>
    <property type="match status" value="1"/>
</dbReference>
<feature type="transmembrane region" description="Helical" evidence="1">
    <location>
        <begin position="183"/>
        <end position="201"/>
    </location>
</feature>
<gene>
    <name evidence="2" type="ORF">G3O08_18715</name>
</gene>
<dbReference type="RefSeq" id="WP_163286979.1">
    <property type="nucleotide sequence ID" value="NZ_JAAGVY010000059.1"/>
</dbReference>
<dbReference type="PANTHER" id="PTHR33802">
    <property type="entry name" value="SI:CH211-161H7.5-RELATED"/>
    <property type="match status" value="1"/>
</dbReference>
<keyword evidence="1" id="KW-0472">Membrane</keyword>
<dbReference type="AlphaFoldDB" id="A0A7K3WV21"/>
<accession>A0A7K3WV21</accession>
<keyword evidence="1" id="KW-0812">Transmembrane</keyword>
<feature type="transmembrane region" description="Helical" evidence="1">
    <location>
        <begin position="206"/>
        <end position="223"/>
    </location>
</feature>
<feature type="transmembrane region" description="Helical" evidence="1">
    <location>
        <begin position="144"/>
        <end position="171"/>
    </location>
</feature>
<dbReference type="Proteomes" id="UP000486602">
    <property type="component" value="Unassembled WGS sequence"/>
</dbReference>
<feature type="transmembrane region" description="Helical" evidence="1">
    <location>
        <begin position="55"/>
        <end position="75"/>
    </location>
</feature>
<feature type="transmembrane region" description="Helical" evidence="1">
    <location>
        <begin position="229"/>
        <end position="250"/>
    </location>
</feature>
<evidence type="ECO:0000313" key="2">
    <source>
        <dbReference type="EMBL" id="NEN25529.1"/>
    </source>
</evidence>
<keyword evidence="3" id="KW-1185">Reference proteome</keyword>
<reference evidence="2 3" key="1">
    <citation type="submission" date="2020-02" db="EMBL/GenBank/DDBJ databases">
        <title>Out from the shadows clarifying the taxonomy of the family Cryomorphaceae and related taxa by utilizing the GTDB taxonomic framework.</title>
        <authorList>
            <person name="Bowman J.P."/>
        </authorList>
    </citation>
    <scope>NUCLEOTIDE SEQUENCE [LARGE SCALE GENOMIC DNA]</scope>
    <source>
        <strain evidence="2 3">QSSC 1-22</strain>
    </source>
</reference>
<dbReference type="EMBL" id="JAAGVY010000059">
    <property type="protein sequence ID" value="NEN25529.1"/>
    <property type="molecule type" value="Genomic_DNA"/>
</dbReference>
<sequence>MKTAYIYTIVQRWAFIAAVVLLIVMNFLSTSIPFGGNTVAEVSATFHTLITPASYAFSIWGLIYLTLLVFAVFQLNKGKNTRFFRLVFPYFLINVLSNVLWLIAFQHELLGLSVFIMLITLGSLIVIFSYFYRLRNALSTTHRYFFQVPFSLYFGWISIATIVNISAFLYSLQLPVFNNSPELFSIIMLILGATLGLYILFAKKDYIYTFVIVWAYVAIWIQHADVPAIMNTAKFAAIALIAAIAIQFIADRIKVAQYRSTASS</sequence>
<comment type="caution">
    <text evidence="2">The sequence shown here is derived from an EMBL/GenBank/DDBJ whole genome shotgun (WGS) entry which is preliminary data.</text>
</comment>
<evidence type="ECO:0000256" key="1">
    <source>
        <dbReference type="SAM" id="Phobius"/>
    </source>
</evidence>
<feature type="transmembrane region" description="Helical" evidence="1">
    <location>
        <begin position="12"/>
        <end position="35"/>
    </location>
</feature>